<evidence type="ECO:0000259" key="1">
    <source>
        <dbReference type="Pfam" id="PF08349"/>
    </source>
</evidence>
<dbReference type="AlphaFoldDB" id="D5BUN9"/>
<dbReference type="Pfam" id="PF04463">
    <property type="entry name" value="2-thiour_desulf"/>
    <property type="match status" value="1"/>
</dbReference>
<dbReference type="InterPro" id="IPR007553">
    <property type="entry name" value="2-thiour_desulf"/>
</dbReference>
<evidence type="ECO:0000313" key="3">
    <source>
        <dbReference type="Proteomes" id="UP000001844"/>
    </source>
</evidence>
<protein>
    <recommendedName>
        <fullName evidence="1">DUF1722 domain-containing protein</fullName>
    </recommendedName>
</protein>
<dbReference type="InterPro" id="IPR017087">
    <property type="entry name" value="UCP037004"/>
</dbReference>
<dbReference type="STRING" id="472759.Nhal_0236"/>
<reference evidence="3" key="1">
    <citation type="submission" date="2010-04" db="EMBL/GenBank/DDBJ databases">
        <title>Complete genome sequence of Nitrosococcus halophilus Nc4, a salt-adapted, aerobic obligate ammonia-oxidizing sulfur purple bacterium.</title>
        <authorList>
            <consortium name="US DOE Joint Genome Institute"/>
            <person name="Campbell M.A."/>
            <person name="Malfatti S.A."/>
            <person name="Chain P.S.G."/>
            <person name="Heidelberg J.F."/>
            <person name="Ward B.B."/>
            <person name="Klotz M.G."/>
        </authorList>
    </citation>
    <scope>NUCLEOTIDE SEQUENCE [LARGE SCALE GENOMIC DNA]</scope>
    <source>
        <strain evidence="3">Nc4</strain>
    </source>
</reference>
<accession>D5BUN9</accession>
<dbReference type="eggNOG" id="COG3272">
    <property type="taxonomic scope" value="Bacteria"/>
</dbReference>
<dbReference type="PANTHER" id="PTHR30087">
    <property type="entry name" value="INNER MEMBRANE PROTEIN"/>
    <property type="match status" value="1"/>
</dbReference>
<dbReference type="eggNOG" id="COG1683">
    <property type="taxonomic scope" value="Bacteria"/>
</dbReference>
<gene>
    <name evidence="2" type="ordered locus">Nhal_0236</name>
</gene>
<evidence type="ECO:0000313" key="2">
    <source>
        <dbReference type="EMBL" id="ADE13439.1"/>
    </source>
</evidence>
<dbReference type="RefSeq" id="WP_013031335.1">
    <property type="nucleotide sequence ID" value="NC_013960.1"/>
</dbReference>
<dbReference type="InterPro" id="IPR013560">
    <property type="entry name" value="DUF1722"/>
</dbReference>
<feature type="domain" description="DUF1722" evidence="1">
    <location>
        <begin position="208"/>
        <end position="324"/>
    </location>
</feature>
<organism evidence="2 3">
    <name type="scientific">Nitrosococcus halophilus (strain Nc4)</name>
    <dbReference type="NCBI Taxonomy" id="472759"/>
    <lineage>
        <taxon>Bacteria</taxon>
        <taxon>Pseudomonadati</taxon>
        <taxon>Pseudomonadota</taxon>
        <taxon>Gammaproteobacteria</taxon>
        <taxon>Chromatiales</taxon>
        <taxon>Chromatiaceae</taxon>
        <taxon>Nitrosococcus</taxon>
    </lineage>
</organism>
<dbReference type="PANTHER" id="PTHR30087:SF0">
    <property type="entry name" value="INNER MEMBRANE PROTEIN"/>
    <property type="match status" value="1"/>
</dbReference>
<keyword evidence="3" id="KW-1185">Reference proteome</keyword>
<dbReference type="KEGG" id="nhl:Nhal_0236"/>
<dbReference type="Pfam" id="PF08349">
    <property type="entry name" value="DUF1722"/>
    <property type="match status" value="1"/>
</dbReference>
<proteinExistence type="predicted"/>
<dbReference type="EMBL" id="CP001798">
    <property type="protein sequence ID" value="ADE13439.1"/>
    <property type="molecule type" value="Genomic_DNA"/>
</dbReference>
<dbReference type="HOGENOM" id="CLU_076318_0_0_6"/>
<name>D5BUN9_NITHN</name>
<dbReference type="Proteomes" id="UP000001844">
    <property type="component" value="Chromosome"/>
</dbReference>
<sequence length="333" mass="37835">MSMTPAPLKGETPSPQSLGIPRIRIAVSSCLLGEKVRFDGGHKRDTYVTEALTAYFDFVPVCPEVAIGMSIPREPIHIVKTDQGPRVRGIRHRDLDVTDKLRQFGEAMAEELEDIDGYILKKDSPSCGMERVRVHGTGGAPSRTGVGMYAQAFMRRRPWLPVEEEGRLNDPVLRENFFERVFVHYRWRQMQAEGMTPAALVEFHSRHKFAVMAHSQAVYRRLGRLVAKAGSEPIETLAAAYGAELMSALKKCATRRGHANVLMHLLGFLRTQLDKEDRAELLESIENYRLGLVPLIVPITLLKHHFRRHPNPYVNKQYYLNPHPPELMLRNLI</sequence>
<dbReference type="PIRSF" id="PIRSF037004">
    <property type="entry name" value="UCP037004"/>
    <property type="match status" value="1"/>
</dbReference>